<reference evidence="11" key="1">
    <citation type="journal article" date="2020" name="Fungal Divers.">
        <title>Resolving the Mortierellaceae phylogeny through synthesis of multi-gene phylogenetics and phylogenomics.</title>
        <authorList>
            <person name="Vandepol N."/>
            <person name="Liber J."/>
            <person name="Desiro A."/>
            <person name="Na H."/>
            <person name="Kennedy M."/>
            <person name="Barry K."/>
            <person name="Grigoriev I.V."/>
            <person name="Miller A.N."/>
            <person name="O'Donnell K."/>
            <person name="Stajich J.E."/>
            <person name="Bonito G."/>
        </authorList>
    </citation>
    <scope>NUCLEOTIDE SEQUENCE</scope>
    <source>
        <strain evidence="11">NVP1</strain>
    </source>
</reference>
<keyword evidence="7" id="KW-0943">RNA-mediated gene silencing</keyword>
<feature type="region of interest" description="Disordered" evidence="10">
    <location>
        <begin position="581"/>
        <end position="645"/>
    </location>
</feature>
<sequence>LLKVRVVSLYLLYGLYNYLPIQQNPFLCFLVDLYTTALHDDHLKPERFVTSVILNGDGEELAPSTPSELITIAQEVGSKSVQLQIFDGFLPEVSIEDQVMPGLGWKSFNPTQGRRGDRQGIWETFLQERHNRLISATLSLPSTITPPSDTEKEDEETLEEWEIEAEKRFKDSDAEDAPPAPRKTAVSKLKKVEEAPNRQQLNSIMEQASVQALTFDQEQLMLTQFAPDAAKVHIPLPPLDALPGIVDSNPTIAFNLLLHLIHMSSNLDTKGSGKLQNGKSGKPDSSEPSIVDGYLDTMTHSKRLTLHSLEVVNRLTGATTLSPQFLHAYIENAIRCCEMVDDKVGQARVVRMLCVFLQSLLRNDVITIPGYYHALQSFCVQFSRVKEVATLFQTLVEFQRKMDGQSPQENSDPPTSTTATTATTTTTNGNGNGGGSSRTSWLASSGSISHAKPLSKPGSLNGFSTPGALSQFIHPGPSSPSPGSTNGSSFFKTHHKHSSQHSSSSGSLFSTPTVMSASVSAFNSGFGNSGLALGSSGSKDTKDTNGGHGHSHSFSQGFRRTGGLGERDYDLEAALRASLKDMEAHSGSPSSASSSGPGSGTASGTARTPNNGLSQQQPQPSQLGKGFNSSHLGSQPRGRGVRRGG</sequence>
<dbReference type="EMBL" id="JAAAUY010001432">
    <property type="protein sequence ID" value="KAF9322853.1"/>
    <property type="molecule type" value="Genomic_DNA"/>
</dbReference>
<evidence type="ECO:0000256" key="3">
    <source>
        <dbReference type="ARBA" id="ARBA00008030"/>
    </source>
</evidence>
<feature type="region of interest" description="Disordered" evidence="10">
    <location>
        <begin position="402"/>
        <end position="510"/>
    </location>
</feature>
<protein>
    <recommendedName>
        <fullName evidence="4">CCR4-NOT transcription complex subunit 11</fullName>
    </recommendedName>
</protein>
<evidence type="ECO:0000256" key="8">
    <source>
        <dbReference type="ARBA" id="ARBA00023163"/>
    </source>
</evidence>
<evidence type="ECO:0000313" key="11">
    <source>
        <dbReference type="EMBL" id="KAF9322853.1"/>
    </source>
</evidence>
<evidence type="ECO:0000256" key="4">
    <source>
        <dbReference type="ARBA" id="ARBA00014872"/>
    </source>
</evidence>
<evidence type="ECO:0000256" key="1">
    <source>
        <dbReference type="ARBA" id="ARBA00004123"/>
    </source>
</evidence>
<feature type="region of interest" description="Disordered" evidence="10">
    <location>
        <begin position="271"/>
        <end position="290"/>
    </location>
</feature>
<feature type="compositionally biased region" description="Low complexity" evidence="10">
    <location>
        <begin position="500"/>
        <end position="510"/>
    </location>
</feature>
<evidence type="ECO:0000256" key="9">
    <source>
        <dbReference type="ARBA" id="ARBA00023242"/>
    </source>
</evidence>
<dbReference type="AlphaFoldDB" id="A0A9P5SC72"/>
<dbReference type="PANTHER" id="PTHR15975:SF0">
    <property type="entry name" value="CCR4-NOT TRANSCRIPTION COMPLEX SUBUNIT 11"/>
    <property type="match status" value="1"/>
</dbReference>
<comment type="subcellular location">
    <subcellularLocation>
        <location evidence="2">Cytoplasm</location>
    </subcellularLocation>
    <subcellularLocation>
        <location evidence="1">Nucleus</location>
    </subcellularLocation>
</comment>
<dbReference type="GO" id="GO:0005634">
    <property type="term" value="C:nucleus"/>
    <property type="evidence" value="ECO:0007669"/>
    <property type="project" value="UniProtKB-SubCell"/>
</dbReference>
<name>A0A9P5SC72_9FUNG</name>
<feature type="compositionally biased region" description="Polar residues" evidence="10">
    <location>
        <begin position="405"/>
        <end position="414"/>
    </location>
</feature>
<dbReference type="Proteomes" id="UP000696485">
    <property type="component" value="Unassembled WGS sequence"/>
</dbReference>
<dbReference type="GO" id="GO:0005737">
    <property type="term" value="C:cytoplasm"/>
    <property type="evidence" value="ECO:0007669"/>
    <property type="project" value="UniProtKB-SubCell"/>
</dbReference>
<keyword evidence="12" id="KW-1185">Reference proteome</keyword>
<evidence type="ECO:0000256" key="7">
    <source>
        <dbReference type="ARBA" id="ARBA00023158"/>
    </source>
</evidence>
<dbReference type="PANTHER" id="PTHR15975">
    <property type="entry name" value="CCR4-NOT TRANSCRIPTION COMPLEX SUBUNIT 11"/>
    <property type="match status" value="1"/>
</dbReference>
<feature type="region of interest" description="Disordered" evidence="10">
    <location>
        <begin position="535"/>
        <end position="562"/>
    </location>
</feature>
<comment type="caution">
    <text evidence="11">The sequence shown here is derived from an EMBL/GenBank/DDBJ whole genome shotgun (WGS) entry which is preliminary data.</text>
</comment>
<feature type="compositionally biased region" description="Low complexity" evidence="10">
    <location>
        <begin position="415"/>
        <end position="429"/>
    </location>
</feature>
<gene>
    <name evidence="11" type="ORF">BG006_002007</name>
</gene>
<feature type="compositionally biased region" description="Low complexity" evidence="10">
    <location>
        <begin position="586"/>
        <end position="624"/>
    </location>
</feature>
<comment type="similarity">
    <text evidence="3">Belongs to the CNOT11 family.</text>
</comment>
<feature type="compositionally biased region" description="Polar residues" evidence="10">
    <location>
        <begin position="438"/>
        <end position="448"/>
    </location>
</feature>
<keyword evidence="9" id="KW-0539">Nucleus</keyword>
<evidence type="ECO:0000256" key="10">
    <source>
        <dbReference type="SAM" id="MobiDB-lite"/>
    </source>
</evidence>
<dbReference type="InterPro" id="IPR019312">
    <property type="entry name" value="CNOT11"/>
</dbReference>
<keyword evidence="6" id="KW-0805">Transcription regulation</keyword>
<feature type="non-terminal residue" evidence="11">
    <location>
        <position position="1"/>
    </location>
</feature>
<dbReference type="GO" id="GO:0030014">
    <property type="term" value="C:CCR4-NOT complex"/>
    <property type="evidence" value="ECO:0007669"/>
    <property type="project" value="InterPro"/>
</dbReference>
<proteinExistence type="inferred from homology"/>
<evidence type="ECO:0000313" key="12">
    <source>
        <dbReference type="Proteomes" id="UP000696485"/>
    </source>
</evidence>
<organism evidence="11 12">
    <name type="scientific">Podila minutissima</name>
    <dbReference type="NCBI Taxonomy" id="64525"/>
    <lineage>
        <taxon>Eukaryota</taxon>
        <taxon>Fungi</taxon>
        <taxon>Fungi incertae sedis</taxon>
        <taxon>Mucoromycota</taxon>
        <taxon>Mortierellomycotina</taxon>
        <taxon>Mortierellomycetes</taxon>
        <taxon>Mortierellales</taxon>
        <taxon>Mortierellaceae</taxon>
        <taxon>Podila</taxon>
    </lineage>
</organism>
<feature type="region of interest" description="Disordered" evidence="10">
    <location>
        <begin position="167"/>
        <end position="198"/>
    </location>
</feature>
<keyword evidence="5" id="KW-0963">Cytoplasm</keyword>
<evidence type="ECO:0000256" key="6">
    <source>
        <dbReference type="ARBA" id="ARBA00023015"/>
    </source>
</evidence>
<evidence type="ECO:0000256" key="2">
    <source>
        <dbReference type="ARBA" id="ARBA00004496"/>
    </source>
</evidence>
<accession>A0A9P5SC72</accession>
<dbReference type="Pfam" id="PF10155">
    <property type="entry name" value="CNOT11"/>
    <property type="match status" value="1"/>
</dbReference>
<feature type="compositionally biased region" description="Low complexity" evidence="10">
    <location>
        <begin position="481"/>
        <end position="491"/>
    </location>
</feature>
<evidence type="ECO:0000256" key="5">
    <source>
        <dbReference type="ARBA" id="ARBA00022490"/>
    </source>
</evidence>
<keyword evidence="8" id="KW-0804">Transcription</keyword>
<feature type="region of interest" description="Disordered" evidence="10">
    <location>
        <begin position="140"/>
        <end position="159"/>
    </location>
</feature>
<dbReference type="GO" id="GO:0031047">
    <property type="term" value="P:regulatory ncRNA-mediated gene silencing"/>
    <property type="evidence" value="ECO:0007669"/>
    <property type="project" value="UniProtKB-KW"/>
</dbReference>